<feature type="coiled-coil region" evidence="1">
    <location>
        <begin position="394"/>
        <end position="459"/>
    </location>
</feature>
<dbReference type="InterPro" id="IPR038109">
    <property type="entry name" value="DNA_bind_recomb_sf"/>
</dbReference>
<dbReference type="PANTHER" id="PTHR30461:SF23">
    <property type="entry name" value="DNA RECOMBINASE-RELATED"/>
    <property type="match status" value="1"/>
</dbReference>
<dbReference type="EMBL" id="AP025628">
    <property type="protein sequence ID" value="BDG60255.1"/>
    <property type="molecule type" value="Genomic_DNA"/>
</dbReference>
<dbReference type="SUPFAM" id="SSF53041">
    <property type="entry name" value="Resolvase-like"/>
    <property type="match status" value="1"/>
</dbReference>
<dbReference type="InterPro" id="IPR036162">
    <property type="entry name" value="Resolvase-like_N_sf"/>
</dbReference>
<dbReference type="Pfam" id="PF00239">
    <property type="entry name" value="Resolvase"/>
    <property type="match status" value="1"/>
</dbReference>
<dbReference type="RefSeq" id="WP_264844325.1">
    <property type="nucleotide sequence ID" value="NZ_AP025628.1"/>
</dbReference>
<feature type="domain" description="Resolvase/invertase-type recombinase catalytic" evidence="2">
    <location>
        <begin position="6"/>
        <end position="156"/>
    </location>
</feature>
<accession>A0AA35CJ76</accession>
<evidence type="ECO:0000259" key="3">
    <source>
        <dbReference type="PROSITE" id="PS51737"/>
    </source>
</evidence>
<evidence type="ECO:0000256" key="1">
    <source>
        <dbReference type="SAM" id="Coils"/>
    </source>
</evidence>
<dbReference type="Pfam" id="PF07508">
    <property type="entry name" value="Recombinase"/>
    <property type="match status" value="1"/>
</dbReference>
<dbReference type="Pfam" id="PF13408">
    <property type="entry name" value="Zn_ribbon_recom"/>
    <property type="match status" value="1"/>
</dbReference>
<proteinExistence type="predicted"/>
<dbReference type="InterPro" id="IPR006119">
    <property type="entry name" value="Resolv_N"/>
</dbReference>
<protein>
    <submittedName>
        <fullName evidence="4">DNA recombinase</fullName>
    </submittedName>
</protein>
<evidence type="ECO:0000313" key="4">
    <source>
        <dbReference type="EMBL" id="BDG60255.1"/>
    </source>
</evidence>
<dbReference type="PANTHER" id="PTHR30461">
    <property type="entry name" value="DNA-INVERTASE FROM LAMBDOID PROPHAGE"/>
    <property type="match status" value="1"/>
</dbReference>
<dbReference type="KEGG" id="cmic:caldi_13450"/>
<sequence>MGTVLTVVLYYRVSTEEQGKQGYSIPEQRAACLARAQVLARAAGAELRTYEWEDHVGGDWLERPALDQVREFIARNKVDYFICLDPDRFSRKLVHQLLIAEEIERAGTKLEFVQHTYRKDPDGQAFFAIRGVFSELEKAKILERTRRGRSGKIAAGGIPHWFQPYGYRYTAGVKSGQPLEIKPEEAEWVRRMYQWCIEGAPAEEIARRLTALGVPTPRRRRPQWNRSTVHDILRNPVYRGEARLNRVDAAGIQALRQFPPEWRRQRGLKLTFRSRPPSEWRTVRVPPIVDPETWEAAQRVLDQHRTVRYTGSDRWLRGLGRCGLCGGPIYYGAHGAGGRQYMTCRNRWQRRCPLPNKLATWVEEAVWATLREWILDPQLIAHALESSAGNPEELARVAAELEQVRRRLEEKSAEIERVGLLFARGLWDEEQTERTLRQLRAERDELHRLEAELQDRLRHLQPRDTSVRVAKAAEYREQLAGVLDQLGPEERRRIALELMDHFVLHPTPHMHRPRVTVIPRGE</sequence>
<keyword evidence="1" id="KW-0175">Coiled coil</keyword>
<dbReference type="Gene3D" id="3.40.50.1390">
    <property type="entry name" value="Resolvase, N-terminal catalytic domain"/>
    <property type="match status" value="1"/>
</dbReference>
<dbReference type="InterPro" id="IPR050639">
    <property type="entry name" value="SSR_resolvase"/>
</dbReference>
<gene>
    <name evidence="4" type="primary">cisA_2</name>
    <name evidence="4" type="ORF">caldi_13450</name>
</gene>
<dbReference type="Proteomes" id="UP001163687">
    <property type="component" value="Chromosome"/>
</dbReference>
<dbReference type="GO" id="GO:0000150">
    <property type="term" value="F:DNA strand exchange activity"/>
    <property type="evidence" value="ECO:0007669"/>
    <property type="project" value="InterPro"/>
</dbReference>
<evidence type="ECO:0000259" key="2">
    <source>
        <dbReference type="PROSITE" id="PS51736"/>
    </source>
</evidence>
<keyword evidence="5" id="KW-1185">Reference proteome</keyword>
<evidence type="ECO:0000313" key="5">
    <source>
        <dbReference type="Proteomes" id="UP001163687"/>
    </source>
</evidence>
<dbReference type="SMART" id="SM00857">
    <property type="entry name" value="Resolvase"/>
    <property type="match status" value="1"/>
</dbReference>
<feature type="domain" description="Recombinase" evidence="3">
    <location>
        <begin position="164"/>
        <end position="307"/>
    </location>
</feature>
<dbReference type="AlphaFoldDB" id="A0AA35CJ76"/>
<dbReference type="InterPro" id="IPR025827">
    <property type="entry name" value="Zn_ribbon_recom_dom"/>
</dbReference>
<dbReference type="GO" id="GO:0003677">
    <property type="term" value="F:DNA binding"/>
    <property type="evidence" value="ECO:0007669"/>
    <property type="project" value="InterPro"/>
</dbReference>
<organism evidence="4 5">
    <name type="scientific">Caldinitratiruptor microaerophilus</name>
    <dbReference type="NCBI Taxonomy" id="671077"/>
    <lineage>
        <taxon>Bacteria</taxon>
        <taxon>Bacillati</taxon>
        <taxon>Bacillota</taxon>
        <taxon>Clostridia</taxon>
        <taxon>Eubacteriales</taxon>
        <taxon>Symbiobacteriaceae</taxon>
        <taxon>Caldinitratiruptor</taxon>
    </lineage>
</organism>
<dbReference type="PROSITE" id="PS51737">
    <property type="entry name" value="RECOMBINASE_DNA_BIND"/>
    <property type="match status" value="1"/>
</dbReference>
<dbReference type="CDD" id="cd00338">
    <property type="entry name" value="Ser_Recombinase"/>
    <property type="match status" value="1"/>
</dbReference>
<dbReference type="PROSITE" id="PS51736">
    <property type="entry name" value="RECOMBINASES_3"/>
    <property type="match status" value="1"/>
</dbReference>
<dbReference type="Gene3D" id="3.90.1750.20">
    <property type="entry name" value="Putative Large Serine Recombinase, Chain B, Domain 2"/>
    <property type="match status" value="1"/>
</dbReference>
<dbReference type="InterPro" id="IPR011109">
    <property type="entry name" value="DNA_bind_recombinase_dom"/>
</dbReference>
<reference evidence="4" key="1">
    <citation type="submission" date="2022-03" db="EMBL/GenBank/DDBJ databases">
        <title>Complete genome sequence of Caldinitratiruptor microaerophilus.</title>
        <authorList>
            <person name="Mukaiyama R."/>
            <person name="Nishiyama T."/>
            <person name="Ueda K."/>
        </authorList>
    </citation>
    <scope>NUCLEOTIDE SEQUENCE</scope>
    <source>
        <strain evidence="4">JCM 16183</strain>
    </source>
</reference>
<name>A0AA35CJ76_9FIRM</name>